<dbReference type="Gene3D" id="1.10.357.10">
    <property type="entry name" value="Tetracycline Repressor, domain 2"/>
    <property type="match status" value="1"/>
</dbReference>
<dbReference type="Pfam" id="PF16859">
    <property type="entry name" value="TetR_C_11"/>
    <property type="match status" value="1"/>
</dbReference>
<proteinExistence type="predicted"/>
<dbReference type="PANTHER" id="PTHR30055">
    <property type="entry name" value="HTH-TYPE TRANSCRIPTIONAL REGULATOR RUTR"/>
    <property type="match status" value="1"/>
</dbReference>
<dbReference type="InterPro" id="IPR009057">
    <property type="entry name" value="Homeodomain-like_sf"/>
</dbReference>
<keyword evidence="2 4" id="KW-0238">DNA-binding</keyword>
<evidence type="ECO:0000259" key="6">
    <source>
        <dbReference type="PROSITE" id="PS50977"/>
    </source>
</evidence>
<dbReference type="SUPFAM" id="SSF48498">
    <property type="entry name" value="Tetracyclin repressor-like, C-terminal domain"/>
    <property type="match status" value="1"/>
</dbReference>
<keyword evidence="3" id="KW-0804">Transcription</keyword>
<comment type="caution">
    <text evidence="7">The sequence shown here is derived from an EMBL/GenBank/DDBJ whole genome shotgun (WGS) entry which is preliminary data.</text>
</comment>
<feature type="domain" description="HTH tetR-type" evidence="6">
    <location>
        <begin position="17"/>
        <end position="77"/>
    </location>
</feature>
<dbReference type="RefSeq" id="WP_188711430.1">
    <property type="nucleotide sequence ID" value="NZ_BMHO01000001.1"/>
</dbReference>
<dbReference type="Pfam" id="PF00440">
    <property type="entry name" value="TetR_N"/>
    <property type="match status" value="1"/>
</dbReference>
<accession>A0A916Y813</accession>
<evidence type="ECO:0000256" key="4">
    <source>
        <dbReference type="PROSITE-ProRule" id="PRU00335"/>
    </source>
</evidence>
<dbReference type="GO" id="GO:0003700">
    <property type="term" value="F:DNA-binding transcription factor activity"/>
    <property type="evidence" value="ECO:0007669"/>
    <property type="project" value="TreeGrafter"/>
</dbReference>
<feature type="region of interest" description="Disordered" evidence="5">
    <location>
        <begin position="209"/>
        <end position="230"/>
    </location>
</feature>
<dbReference type="InterPro" id="IPR050109">
    <property type="entry name" value="HTH-type_TetR-like_transc_reg"/>
</dbReference>
<dbReference type="EMBL" id="BMHO01000001">
    <property type="protein sequence ID" value="GGD33734.1"/>
    <property type="molecule type" value="Genomic_DNA"/>
</dbReference>
<dbReference type="SUPFAM" id="SSF46689">
    <property type="entry name" value="Homeodomain-like"/>
    <property type="match status" value="1"/>
</dbReference>
<protein>
    <recommendedName>
        <fullName evidence="6">HTH tetR-type domain-containing protein</fullName>
    </recommendedName>
</protein>
<keyword evidence="1" id="KW-0805">Transcription regulation</keyword>
<dbReference type="Proteomes" id="UP000633205">
    <property type="component" value="Unassembled WGS sequence"/>
</dbReference>
<name>A0A916Y813_9MICO</name>
<dbReference type="GO" id="GO:0000976">
    <property type="term" value="F:transcription cis-regulatory region binding"/>
    <property type="evidence" value="ECO:0007669"/>
    <property type="project" value="TreeGrafter"/>
</dbReference>
<reference evidence="7" key="1">
    <citation type="journal article" date="2014" name="Int. J. Syst. Evol. Microbiol.">
        <title>Complete genome sequence of Corynebacterium casei LMG S-19264T (=DSM 44701T), isolated from a smear-ripened cheese.</title>
        <authorList>
            <consortium name="US DOE Joint Genome Institute (JGI-PGF)"/>
            <person name="Walter F."/>
            <person name="Albersmeier A."/>
            <person name="Kalinowski J."/>
            <person name="Ruckert C."/>
        </authorList>
    </citation>
    <scope>NUCLEOTIDE SEQUENCE</scope>
    <source>
        <strain evidence="7">CGMCC 1.15152</strain>
    </source>
</reference>
<sequence>MSTPSSSAAQTGRPRDRHLDHAILAATLAILDESGYQELSLGGVARRAGTSRPAIYRRWPDRVHLALAAIGSRLEAPLSPDTGCTLCDLDESFKVFLVAYRQIRPDALSAILAECAATPELRAQYLDTLIEPARRAVGHTLDRATARGDLRPDADRNLLLDTVGSLVHYFALFCDRHITDAEAEHAIETLLRGAAVDYEALVAHSLALEETEPPKESHHRHHTFDPSTLE</sequence>
<dbReference type="AlphaFoldDB" id="A0A916Y813"/>
<dbReference type="Gene3D" id="1.10.10.60">
    <property type="entry name" value="Homeodomain-like"/>
    <property type="match status" value="1"/>
</dbReference>
<dbReference type="PRINTS" id="PR00455">
    <property type="entry name" value="HTHTETR"/>
</dbReference>
<dbReference type="InterPro" id="IPR011075">
    <property type="entry name" value="TetR_C"/>
</dbReference>
<evidence type="ECO:0000256" key="2">
    <source>
        <dbReference type="ARBA" id="ARBA00023125"/>
    </source>
</evidence>
<keyword evidence="8" id="KW-1185">Reference proteome</keyword>
<reference evidence="7" key="2">
    <citation type="submission" date="2020-09" db="EMBL/GenBank/DDBJ databases">
        <authorList>
            <person name="Sun Q."/>
            <person name="Zhou Y."/>
        </authorList>
    </citation>
    <scope>NUCLEOTIDE SEQUENCE</scope>
    <source>
        <strain evidence="7">CGMCC 1.15152</strain>
    </source>
</reference>
<dbReference type="PROSITE" id="PS50977">
    <property type="entry name" value="HTH_TETR_2"/>
    <property type="match status" value="1"/>
</dbReference>
<evidence type="ECO:0000256" key="5">
    <source>
        <dbReference type="SAM" id="MobiDB-lite"/>
    </source>
</evidence>
<evidence type="ECO:0000256" key="1">
    <source>
        <dbReference type="ARBA" id="ARBA00023015"/>
    </source>
</evidence>
<dbReference type="InterPro" id="IPR001647">
    <property type="entry name" value="HTH_TetR"/>
</dbReference>
<evidence type="ECO:0000256" key="3">
    <source>
        <dbReference type="ARBA" id="ARBA00023163"/>
    </source>
</evidence>
<gene>
    <name evidence="7" type="ORF">GCM10010915_12650</name>
</gene>
<dbReference type="PANTHER" id="PTHR30055:SF148">
    <property type="entry name" value="TETR-FAMILY TRANSCRIPTIONAL REGULATOR"/>
    <property type="match status" value="1"/>
</dbReference>
<dbReference type="InterPro" id="IPR036271">
    <property type="entry name" value="Tet_transcr_reg_TetR-rel_C_sf"/>
</dbReference>
<evidence type="ECO:0000313" key="7">
    <source>
        <dbReference type="EMBL" id="GGD33734.1"/>
    </source>
</evidence>
<feature type="DNA-binding region" description="H-T-H motif" evidence="4">
    <location>
        <begin position="40"/>
        <end position="59"/>
    </location>
</feature>
<evidence type="ECO:0000313" key="8">
    <source>
        <dbReference type="Proteomes" id="UP000633205"/>
    </source>
</evidence>
<organism evidence="7 8">
    <name type="scientific">Microbacterium faecale</name>
    <dbReference type="NCBI Taxonomy" id="1804630"/>
    <lineage>
        <taxon>Bacteria</taxon>
        <taxon>Bacillati</taxon>
        <taxon>Actinomycetota</taxon>
        <taxon>Actinomycetes</taxon>
        <taxon>Micrococcales</taxon>
        <taxon>Microbacteriaceae</taxon>
        <taxon>Microbacterium</taxon>
    </lineage>
</organism>